<organism evidence="1">
    <name type="scientific">Arundo donax</name>
    <name type="common">Giant reed</name>
    <name type="synonym">Donax arundinaceus</name>
    <dbReference type="NCBI Taxonomy" id="35708"/>
    <lineage>
        <taxon>Eukaryota</taxon>
        <taxon>Viridiplantae</taxon>
        <taxon>Streptophyta</taxon>
        <taxon>Embryophyta</taxon>
        <taxon>Tracheophyta</taxon>
        <taxon>Spermatophyta</taxon>
        <taxon>Magnoliopsida</taxon>
        <taxon>Liliopsida</taxon>
        <taxon>Poales</taxon>
        <taxon>Poaceae</taxon>
        <taxon>PACMAD clade</taxon>
        <taxon>Arundinoideae</taxon>
        <taxon>Arundineae</taxon>
        <taxon>Arundo</taxon>
    </lineage>
</organism>
<dbReference type="AlphaFoldDB" id="A0A0A8Z9E4"/>
<accession>A0A0A8Z9E4</accession>
<proteinExistence type="predicted"/>
<sequence length="46" mass="4617">MVATARGIGVALHGELFGDTMKLNLACCCGSATAAATICTEERMAG</sequence>
<dbReference type="EMBL" id="GBRH01266418">
    <property type="protein sequence ID" value="JAD31477.1"/>
    <property type="molecule type" value="Transcribed_RNA"/>
</dbReference>
<name>A0A0A8Z9E4_ARUDO</name>
<evidence type="ECO:0000313" key="1">
    <source>
        <dbReference type="EMBL" id="JAD31477.1"/>
    </source>
</evidence>
<protein>
    <submittedName>
        <fullName evidence="1">Uncharacterized protein</fullName>
    </submittedName>
</protein>
<reference evidence="1" key="1">
    <citation type="submission" date="2014-09" db="EMBL/GenBank/DDBJ databases">
        <authorList>
            <person name="Magalhaes I.L.F."/>
            <person name="Oliveira U."/>
            <person name="Santos F.R."/>
            <person name="Vidigal T.H.D.A."/>
            <person name="Brescovit A.D."/>
            <person name="Santos A.J."/>
        </authorList>
    </citation>
    <scope>NUCLEOTIDE SEQUENCE</scope>
    <source>
        <tissue evidence="1">Shoot tissue taken approximately 20 cm above the soil surface</tissue>
    </source>
</reference>
<reference evidence="1" key="2">
    <citation type="journal article" date="2015" name="Data Brief">
        <title>Shoot transcriptome of the giant reed, Arundo donax.</title>
        <authorList>
            <person name="Barrero R.A."/>
            <person name="Guerrero F.D."/>
            <person name="Moolhuijzen P."/>
            <person name="Goolsby J.A."/>
            <person name="Tidwell J."/>
            <person name="Bellgard S.E."/>
            <person name="Bellgard M.I."/>
        </authorList>
    </citation>
    <scope>NUCLEOTIDE SEQUENCE</scope>
    <source>
        <tissue evidence="1">Shoot tissue taken approximately 20 cm above the soil surface</tissue>
    </source>
</reference>